<dbReference type="AlphaFoldDB" id="A0AAN7GLT4"/>
<dbReference type="EMBL" id="JAXIOK010000019">
    <property type="protein sequence ID" value="KAK4748946.1"/>
    <property type="molecule type" value="Genomic_DNA"/>
</dbReference>
<gene>
    <name evidence="1" type="ORF">SAY87_015532</name>
</gene>
<evidence type="ECO:0000313" key="1">
    <source>
        <dbReference type="EMBL" id="KAK4748946.1"/>
    </source>
</evidence>
<dbReference type="Proteomes" id="UP001345219">
    <property type="component" value="Chromosome 12"/>
</dbReference>
<accession>A0AAN7GLT4</accession>
<evidence type="ECO:0000313" key="2">
    <source>
        <dbReference type="Proteomes" id="UP001345219"/>
    </source>
</evidence>
<reference evidence="1 2" key="1">
    <citation type="journal article" date="2023" name="Hortic Res">
        <title>Pangenome of water caltrop reveals structural variations and asymmetric subgenome divergence after allopolyploidization.</title>
        <authorList>
            <person name="Zhang X."/>
            <person name="Chen Y."/>
            <person name="Wang L."/>
            <person name="Yuan Y."/>
            <person name="Fang M."/>
            <person name="Shi L."/>
            <person name="Lu R."/>
            <person name="Comes H.P."/>
            <person name="Ma Y."/>
            <person name="Chen Y."/>
            <person name="Huang G."/>
            <person name="Zhou Y."/>
            <person name="Zheng Z."/>
            <person name="Qiu Y."/>
        </authorList>
    </citation>
    <scope>NUCLEOTIDE SEQUENCE [LARGE SCALE GENOMIC DNA]</scope>
    <source>
        <tissue evidence="1">Roots</tissue>
    </source>
</reference>
<comment type="caution">
    <text evidence="1">The sequence shown here is derived from an EMBL/GenBank/DDBJ whole genome shotgun (WGS) entry which is preliminary data.</text>
</comment>
<protein>
    <submittedName>
        <fullName evidence="1">Uncharacterized protein</fullName>
    </submittedName>
</protein>
<proteinExistence type="predicted"/>
<name>A0AAN7GLT4_9MYRT</name>
<organism evidence="1 2">
    <name type="scientific">Trapa incisa</name>
    <dbReference type="NCBI Taxonomy" id="236973"/>
    <lineage>
        <taxon>Eukaryota</taxon>
        <taxon>Viridiplantae</taxon>
        <taxon>Streptophyta</taxon>
        <taxon>Embryophyta</taxon>
        <taxon>Tracheophyta</taxon>
        <taxon>Spermatophyta</taxon>
        <taxon>Magnoliopsida</taxon>
        <taxon>eudicotyledons</taxon>
        <taxon>Gunneridae</taxon>
        <taxon>Pentapetalae</taxon>
        <taxon>rosids</taxon>
        <taxon>malvids</taxon>
        <taxon>Myrtales</taxon>
        <taxon>Lythraceae</taxon>
        <taxon>Trapa</taxon>
    </lineage>
</organism>
<keyword evidence="2" id="KW-1185">Reference proteome</keyword>
<sequence length="82" mass="9181">MQNAANIRFDQGRGGSSINCFRRRKMLISNPKSNCSVPHSDSVSYLSLLVLLCYLQSSGEKVEKFQEDPSELRTRVSILCLG</sequence>